<accession>A0A2N8SL59</accession>
<evidence type="ECO:0000256" key="3">
    <source>
        <dbReference type="ARBA" id="ARBA00022475"/>
    </source>
</evidence>
<keyword evidence="5 7" id="KW-1133">Transmembrane helix</keyword>
<name>A0A2N8SL59_STUST</name>
<dbReference type="OrthoDB" id="7029558at2"/>
<evidence type="ECO:0000256" key="1">
    <source>
        <dbReference type="ARBA" id="ARBA00004651"/>
    </source>
</evidence>
<feature type="transmembrane region" description="Helical" evidence="7">
    <location>
        <begin position="272"/>
        <end position="292"/>
    </location>
</feature>
<protein>
    <submittedName>
        <fullName evidence="8">Transporter</fullName>
    </submittedName>
</protein>
<evidence type="ECO:0000256" key="6">
    <source>
        <dbReference type="ARBA" id="ARBA00023136"/>
    </source>
</evidence>
<evidence type="ECO:0000256" key="2">
    <source>
        <dbReference type="ARBA" id="ARBA00005914"/>
    </source>
</evidence>
<reference evidence="8 9" key="1">
    <citation type="submission" date="2018-01" db="EMBL/GenBank/DDBJ databases">
        <title>Denitrification phenotypes of diverse strains of Pseudomonas stutzeri.</title>
        <authorList>
            <person name="Milligan D.A."/>
            <person name="Bergaust L."/>
            <person name="Bakken L.R."/>
            <person name="Frostegard A."/>
        </authorList>
    </citation>
    <scope>NUCLEOTIDE SEQUENCE [LARGE SCALE GENOMIC DNA]</scope>
    <source>
        <strain evidence="8 9">28a3</strain>
    </source>
</reference>
<feature type="transmembrane region" description="Helical" evidence="7">
    <location>
        <begin position="27"/>
        <end position="52"/>
    </location>
</feature>
<feature type="transmembrane region" description="Helical" evidence="7">
    <location>
        <begin position="163"/>
        <end position="190"/>
    </location>
</feature>
<gene>
    <name evidence="8" type="ORF">CXL00_21795</name>
</gene>
<comment type="caution">
    <text evidence="8">The sequence shown here is derived from an EMBL/GenBank/DDBJ whole genome shotgun (WGS) entry which is preliminary data.</text>
</comment>
<keyword evidence="6 7" id="KW-0472">Membrane</keyword>
<evidence type="ECO:0000256" key="7">
    <source>
        <dbReference type="SAM" id="Phobius"/>
    </source>
</evidence>
<dbReference type="PANTHER" id="PTHR10464">
    <property type="entry name" value="UREA TRANSPORTER"/>
    <property type="match status" value="1"/>
</dbReference>
<dbReference type="InterPro" id="IPR029020">
    <property type="entry name" value="Ammonium/urea_transptr"/>
</dbReference>
<dbReference type="PANTHER" id="PTHR10464:SF4">
    <property type="entry name" value="UREA TRANSPORTER"/>
    <property type="match status" value="1"/>
</dbReference>
<evidence type="ECO:0000313" key="9">
    <source>
        <dbReference type="Proteomes" id="UP000235897"/>
    </source>
</evidence>
<evidence type="ECO:0000313" key="8">
    <source>
        <dbReference type="EMBL" id="PNG03201.1"/>
    </source>
</evidence>
<organism evidence="8 9">
    <name type="scientific">Stutzerimonas stutzeri</name>
    <name type="common">Pseudomonas stutzeri</name>
    <dbReference type="NCBI Taxonomy" id="316"/>
    <lineage>
        <taxon>Bacteria</taxon>
        <taxon>Pseudomonadati</taxon>
        <taxon>Pseudomonadota</taxon>
        <taxon>Gammaproteobacteria</taxon>
        <taxon>Pseudomonadales</taxon>
        <taxon>Pseudomonadaceae</taxon>
        <taxon>Stutzerimonas</taxon>
    </lineage>
</organism>
<feature type="transmembrane region" description="Helical" evidence="7">
    <location>
        <begin position="197"/>
        <end position="222"/>
    </location>
</feature>
<proteinExistence type="inferred from homology"/>
<sequence length="295" mass="30431">MRHPHLRYSAQAALNGVSQIFLQANPICGLLIMATIALYAPALLVGALLGLLSGTVTAWRLGYARQDIEAGLYGYNATLLGLLITLVLGTGASALLLVVLSGALSSLLQRYLLRLMREHGGPAVFTLSFVLLGWLALALAGVLDTVADARLPDPAVDGWGALGAMASGMGQVMFLGAPEAGLGLLAAILVADRRAGLWALCGSGVGVYCSLLMGLSTPQALAGLDGYNPALAALALSQVHRSALAPALGIVLAIACRLAFDRLGLAPLTMPFILACWAVALGTRLAQCRFGVRHA</sequence>
<feature type="transmembrane region" description="Helical" evidence="7">
    <location>
        <begin position="72"/>
        <end position="100"/>
    </location>
</feature>
<dbReference type="AlphaFoldDB" id="A0A2N8SL59"/>
<feature type="transmembrane region" description="Helical" evidence="7">
    <location>
        <begin position="121"/>
        <end position="143"/>
    </location>
</feature>
<dbReference type="GO" id="GO:0005886">
    <property type="term" value="C:plasma membrane"/>
    <property type="evidence" value="ECO:0007669"/>
    <property type="project" value="UniProtKB-SubCell"/>
</dbReference>
<evidence type="ECO:0000256" key="4">
    <source>
        <dbReference type="ARBA" id="ARBA00022692"/>
    </source>
</evidence>
<dbReference type="InterPro" id="IPR004937">
    <property type="entry name" value="Urea_transporter"/>
</dbReference>
<dbReference type="Proteomes" id="UP000235897">
    <property type="component" value="Unassembled WGS sequence"/>
</dbReference>
<dbReference type="RefSeq" id="WP_102847634.1">
    <property type="nucleotide sequence ID" value="NZ_JAMOIG010000025.1"/>
</dbReference>
<evidence type="ECO:0000256" key="5">
    <source>
        <dbReference type="ARBA" id="ARBA00022989"/>
    </source>
</evidence>
<comment type="subcellular location">
    <subcellularLocation>
        <location evidence="1">Cell membrane</location>
        <topology evidence="1">Multi-pass membrane protein</topology>
    </subcellularLocation>
</comment>
<dbReference type="GO" id="GO:0015204">
    <property type="term" value="F:urea transmembrane transporter activity"/>
    <property type="evidence" value="ECO:0007669"/>
    <property type="project" value="InterPro"/>
</dbReference>
<keyword evidence="4 7" id="KW-0812">Transmembrane</keyword>
<comment type="similarity">
    <text evidence="2">Belongs to the urea transporter family.</text>
</comment>
<dbReference type="EMBL" id="POUW01000011">
    <property type="protein sequence ID" value="PNG03201.1"/>
    <property type="molecule type" value="Genomic_DNA"/>
</dbReference>
<dbReference type="Pfam" id="PF03253">
    <property type="entry name" value="UT"/>
    <property type="match status" value="1"/>
</dbReference>
<keyword evidence="3" id="KW-1003">Cell membrane</keyword>
<dbReference type="Gene3D" id="1.10.3430.10">
    <property type="entry name" value="Ammonium transporter AmtB like domains"/>
    <property type="match status" value="1"/>
</dbReference>